<name>A0A381S7Q5_9ZZZZ</name>
<dbReference type="InterPro" id="IPR045865">
    <property type="entry name" value="ACT-like_dom_sf"/>
</dbReference>
<organism evidence="1">
    <name type="scientific">marine metagenome</name>
    <dbReference type="NCBI Taxonomy" id="408172"/>
    <lineage>
        <taxon>unclassified sequences</taxon>
        <taxon>metagenomes</taxon>
        <taxon>ecological metagenomes</taxon>
    </lineage>
</organism>
<evidence type="ECO:0000313" key="1">
    <source>
        <dbReference type="EMBL" id="SVA00100.1"/>
    </source>
</evidence>
<dbReference type="Gene3D" id="3.30.2130.10">
    <property type="entry name" value="VC0802-like"/>
    <property type="match status" value="1"/>
</dbReference>
<protein>
    <recommendedName>
        <fullName evidence="2">Aspartate kinase</fullName>
    </recommendedName>
</protein>
<proteinExistence type="predicted"/>
<dbReference type="SUPFAM" id="SSF55021">
    <property type="entry name" value="ACT-like"/>
    <property type="match status" value="1"/>
</dbReference>
<accession>A0A381S7Q5</accession>
<gene>
    <name evidence="1" type="ORF">METZ01_LOCUS52954</name>
</gene>
<sequence length="226" mass="25299">MIIIFAIDMKTISSAVEDYIKAKPFLISALSQGIINLTSLSRIIKSEIEASLKKDVRYGAIVMALKRLSSELEFRTTYKIVKIIKDIGDITVRSSLVDYNFKVSDTLLTNQAKLLAKLNNKDDFYTSSRGVNECNIVVSGNLSSLVEATLADEFCISKQSNLSSISIKLPSENVTIPGVYYFVFQRLSWEGINIYEVISTSNEFTILVNEEQVDKAFKAIKNLKNL</sequence>
<dbReference type="AlphaFoldDB" id="A0A381S7Q5"/>
<dbReference type="EMBL" id="UINC01002767">
    <property type="protein sequence ID" value="SVA00100.1"/>
    <property type="molecule type" value="Genomic_DNA"/>
</dbReference>
<reference evidence="1" key="1">
    <citation type="submission" date="2018-05" db="EMBL/GenBank/DDBJ databases">
        <authorList>
            <person name="Lanie J.A."/>
            <person name="Ng W.-L."/>
            <person name="Kazmierczak K.M."/>
            <person name="Andrzejewski T.M."/>
            <person name="Davidsen T.M."/>
            <person name="Wayne K.J."/>
            <person name="Tettelin H."/>
            <person name="Glass J.I."/>
            <person name="Rusch D."/>
            <person name="Podicherti R."/>
            <person name="Tsui H.-C.T."/>
            <person name="Winkler M.E."/>
        </authorList>
    </citation>
    <scope>NUCLEOTIDE SEQUENCE</scope>
</reference>
<evidence type="ECO:0008006" key="2">
    <source>
        <dbReference type="Google" id="ProtNLM"/>
    </source>
</evidence>